<dbReference type="Pfam" id="PF00872">
    <property type="entry name" value="Transposase_mut"/>
    <property type="match status" value="1"/>
</dbReference>
<dbReference type="OrthoDB" id="9793302at2"/>
<evidence type="ECO:0000256" key="2">
    <source>
        <dbReference type="ARBA" id="ARBA00010961"/>
    </source>
</evidence>
<dbReference type="GO" id="GO:0004803">
    <property type="term" value="F:transposase activity"/>
    <property type="evidence" value="ECO:0007669"/>
    <property type="project" value="InterPro"/>
</dbReference>
<evidence type="ECO:0000256" key="3">
    <source>
        <dbReference type="ARBA" id="ARBA00022578"/>
    </source>
</evidence>
<sequence>MVVVSVATELSAVLLQIMINAPLSGDADADVDAEWDNSSPNHLAQRHGYLAQSDGFRHRPLDTWVYTVDVAIPKLKTGTFARANHGVVRAGGRSWGIVLVKAGRPA</sequence>
<organism evidence="6 7">
    <name type="scientific">Flaviflexus salsibiostraticola</name>
    <dbReference type="NCBI Taxonomy" id="1282737"/>
    <lineage>
        <taxon>Bacteria</taxon>
        <taxon>Bacillati</taxon>
        <taxon>Actinomycetota</taxon>
        <taxon>Actinomycetes</taxon>
        <taxon>Actinomycetales</taxon>
        <taxon>Actinomycetaceae</taxon>
        <taxon>Flaviflexus</taxon>
    </lineage>
</organism>
<keyword evidence="7" id="KW-1185">Reference proteome</keyword>
<dbReference type="KEGG" id="fsl:EJO69_02180"/>
<dbReference type="AlphaFoldDB" id="A0A3Q8WSI0"/>
<name>A0A3Q8WSI0_9ACTO</name>
<comment type="function">
    <text evidence="1">Required for the transposition of the insertion element.</text>
</comment>
<proteinExistence type="inferred from homology"/>
<comment type="similarity">
    <text evidence="2">Belongs to the transposase mutator family.</text>
</comment>
<dbReference type="RefSeq" id="WP_126038618.1">
    <property type="nucleotide sequence ID" value="NZ_CP034438.1"/>
</dbReference>
<dbReference type="InterPro" id="IPR001207">
    <property type="entry name" value="Transposase_mutator"/>
</dbReference>
<keyword evidence="3" id="KW-0815">Transposition</keyword>
<evidence type="ECO:0000313" key="6">
    <source>
        <dbReference type="EMBL" id="AZN29236.1"/>
    </source>
</evidence>
<dbReference type="GO" id="GO:0006313">
    <property type="term" value="P:DNA transposition"/>
    <property type="evidence" value="ECO:0007669"/>
    <property type="project" value="InterPro"/>
</dbReference>
<dbReference type="EMBL" id="CP034438">
    <property type="protein sequence ID" value="AZN29236.1"/>
    <property type="molecule type" value="Genomic_DNA"/>
</dbReference>
<evidence type="ECO:0000313" key="7">
    <source>
        <dbReference type="Proteomes" id="UP000270021"/>
    </source>
</evidence>
<reference evidence="6 7" key="1">
    <citation type="submission" date="2018-12" db="EMBL/GenBank/DDBJ databases">
        <title>Complete genome sequence of Flaviflexus salsibiostraticola KCTC 33148.</title>
        <authorList>
            <person name="Bae J.-W."/>
        </authorList>
    </citation>
    <scope>NUCLEOTIDE SEQUENCE [LARGE SCALE GENOMIC DNA]</scope>
    <source>
        <strain evidence="6 7">KCTC 33148</strain>
    </source>
</reference>
<evidence type="ECO:0000256" key="5">
    <source>
        <dbReference type="ARBA" id="ARBA00023172"/>
    </source>
</evidence>
<keyword evidence="5" id="KW-0233">DNA recombination</keyword>
<protein>
    <submittedName>
        <fullName evidence="6">Uncharacterized protein</fullName>
    </submittedName>
</protein>
<dbReference type="Proteomes" id="UP000270021">
    <property type="component" value="Chromosome"/>
</dbReference>
<accession>A0A3Q8WSI0</accession>
<dbReference type="GO" id="GO:0003677">
    <property type="term" value="F:DNA binding"/>
    <property type="evidence" value="ECO:0007669"/>
    <property type="project" value="UniProtKB-KW"/>
</dbReference>
<evidence type="ECO:0000256" key="4">
    <source>
        <dbReference type="ARBA" id="ARBA00023125"/>
    </source>
</evidence>
<keyword evidence="4" id="KW-0238">DNA-binding</keyword>
<evidence type="ECO:0000256" key="1">
    <source>
        <dbReference type="ARBA" id="ARBA00002190"/>
    </source>
</evidence>
<gene>
    <name evidence="6" type="ORF">EJO69_02180</name>
</gene>